<evidence type="ECO:0000256" key="3">
    <source>
        <dbReference type="ARBA" id="ARBA00001968"/>
    </source>
</evidence>
<dbReference type="InterPro" id="IPR008334">
    <property type="entry name" value="5'-Nucleotdase_C"/>
</dbReference>
<feature type="domain" description="5'-Nucleotidase C-terminal" evidence="13">
    <location>
        <begin position="321"/>
        <end position="474"/>
    </location>
</feature>
<dbReference type="RefSeq" id="WP_206967150.1">
    <property type="nucleotide sequence ID" value="NZ_JAFLVX010000023.1"/>
</dbReference>
<keyword evidence="9 11" id="KW-0378">Hydrolase</keyword>
<gene>
    <name evidence="14" type="ORF">DOK76_09475</name>
</gene>
<comment type="catalytic activity">
    <reaction evidence="2">
        <text>a nucleoside 2',3'-cyclic phosphate + H2O = a nucleoside 3'-phosphate + H(+)</text>
        <dbReference type="Rhea" id="RHEA:19621"/>
        <dbReference type="ChEBI" id="CHEBI:15377"/>
        <dbReference type="ChEBI" id="CHEBI:15378"/>
        <dbReference type="ChEBI" id="CHEBI:66949"/>
        <dbReference type="ChEBI" id="CHEBI:66954"/>
        <dbReference type="EC" id="3.1.4.16"/>
    </reaction>
</comment>
<dbReference type="SUPFAM" id="SSF56300">
    <property type="entry name" value="Metallo-dependent phosphatases"/>
    <property type="match status" value="1"/>
</dbReference>
<dbReference type="CDD" id="cd07410">
    <property type="entry name" value="MPP_CpdB_N"/>
    <property type="match status" value="1"/>
</dbReference>
<comment type="similarity">
    <text evidence="5 11">Belongs to the 5'-nucleotidase family.</text>
</comment>
<comment type="caution">
    <text evidence="14">The sequence shown here is derived from an EMBL/GenBank/DDBJ whole genome shotgun (WGS) entry which is preliminary data.</text>
</comment>
<dbReference type="InterPro" id="IPR004843">
    <property type="entry name" value="Calcineurin-like_PHP"/>
</dbReference>
<comment type="subcellular location">
    <subcellularLocation>
        <location evidence="4">Cell envelope</location>
    </subcellularLocation>
</comment>
<keyword evidence="6" id="KW-0479">Metal-binding</keyword>
<evidence type="ECO:0000259" key="13">
    <source>
        <dbReference type="Pfam" id="PF02872"/>
    </source>
</evidence>
<comment type="cofactor">
    <cofactor evidence="3">
        <name>a divalent metal cation</name>
        <dbReference type="ChEBI" id="CHEBI:60240"/>
    </cofactor>
</comment>
<dbReference type="Pfam" id="PF02872">
    <property type="entry name" value="5_nucleotid_C"/>
    <property type="match status" value="1"/>
</dbReference>
<evidence type="ECO:0000256" key="9">
    <source>
        <dbReference type="ARBA" id="ARBA00022801"/>
    </source>
</evidence>
<sequence length="513" mass="57745">MKLTILSTSDTHGYLYPTDFRKKNQSLDFGLTKVSTEIKEIEEQADMPVIKIDNGDFLQGSPFSYFLAKNPEEGSMADVMNACGFDCGVLGNHEFNYGIEYLEETISRLDYPIVCANILKKDGNFLTGHPYVILERNGLKVAVLGLTTQYIPHWEQPTTVKDLVFKSAVETAKEFIPKLREEADLVVVSYHGGFERDLETGEPTEVLTGENEGYELLNHVDGIDVLLTGHQHRVIASNETRIPVTQPGDKGRFIGKVDVVFDEEKHIVSTNAELLTVEGVKEDETVHEEFVPLLNQVEDWLDKELGFVSGDMRITDPMKVRQTSHPYIEFIQDVQKDATGVGISGTALFDNNGTGFGETISMRDIVTNYIYPNTLAVLSISGKELRLALERCASYFDLNDSGELIVSKEFLEPKVEHYNYDLYSGIDYTFDVTKQKGERVTQLIYQGKDILDTDQLEVVMNQYRAVGGGDYFMFGAEKIVKEVTVDMTELISNYLEKNPTIQAVQPTNFTLEY</sequence>
<dbReference type="Gene3D" id="3.90.780.10">
    <property type="entry name" value="5'-Nucleotidase, C-terminal domain"/>
    <property type="match status" value="1"/>
</dbReference>
<dbReference type="InterPro" id="IPR036907">
    <property type="entry name" value="5'-Nucleotdase_C_sf"/>
</dbReference>
<feature type="domain" description="Calcineurin-like phosphoesterase" evidence="12">
    <location>
        <begin position="4"/>
        <end position="233"/>
    </location>
</feature>
<evidence type="ECO:0000256" key="8">
    <source>
        <dbReference type="ARBA" id="ARBA00022741"/>
    </source>
</evidence>
<evidence type="ECO:0000256" key="7">
    <source>
        <dbReference type="ARBA" id="ARBA00022729"/>
    </source>
</evidence>
<evidence type="ECO:0000256" key="6">
    <source>
        <dbReference type="ARBA" id="ARBA00022723"/>
    </source>
</evidence>
<proteinExistence type="inferred from homology"/>
<dbReference type="PRINTS" id="PR01607">
    <property type="entry name" value="APYRASEFAMLY"/>
</dbReference>
<dbReference type="PROSITE" id="PS00786">
    <property type="entry name" value="5_NUCLEOTIDASE_2"/>
    <property type="match status" value="1"/>
</dbReference>
<dbReference type="SUPFAM" id="SSF55816">
    <property type="entry name" value="5'-nucleotidase (syn. UDP-sugar hydrolase), C-terminal domain"/>
    <property type="match status" value="1"/>
</dbReference>
<organism evidence="14 15">
    <name type="scientific">Candidatus Vagococcus giribetii</name>
    <dbReference type="NCBI Taxonomy" id="2230876"/>
    <lineage>
        <taxon>Bacteria</taxon>
        <taxon>Bacillati</taxon>
        <taxon>Bacillota</taxon>
        <taxon>Bacilli</taxon>
        <taxon>Lactobacillales</taxon>
        <taxon>Enterococcaceae</taxon>
        <taxon>Vagococcus</taxon>
    </lineage>
</organism>
<name>A0ABS3HVS5_9ENTE</name>
<evidence type="ECO:0000256" key="1">
    <source>
        <dbReference type="ARBA" id="ARBA00000527"/>
    </source>
</evidence>
<comment type="catalytic activity">
    <reaction evidence="1">
        <text>a ribonucleoside 3'-phosphate + H2O = a ribonucleoside + phosphate</text>
        <dbReference type="Rhea" id="RHEA:10144"/>
        <dbReference type="ChEBI" id="CHEBI:13197"/>
        <dbReference type="ChEBI" id="CHEBI:15377"/>
        <dbReference type="ChEBI" id="CHEBI:18254"/>
        <dbReference type="ChEBI" id="CHEBI:43474"/>
        <dbReference type="EC" id="3.1.3.6"/>
    </reaction>
</comment>
<dbReference type="PANTHER" id="PTHR11575:SF6">
    <property type="entry name" value="2',3'-CYCLIC-NUCLEOTIDE 2'-PHOSPHODIESTERASE_3'-NUCLEOTIDASE"/>
    <property type="match status" value="1"/>
</dbReference>
<keyword evidence="15" id="KW-1185">Reference proteome</keyword>
<dbReference type="Pfam" id="PF00149">
    <property type="entry name" value="Metallophos"/>
    <property type="match status" value="1"/>
</dbReference>
<evidence type="ECO:0000256" key="11">
    <source>
        <dbReference type="RuleBase" id="RU362119"/>
    </source>
</evidence>
<accession>A0ABS3HVS5</accession>
<dbReference type="InterPro" id="IPR006179">
    <property type="entry name" value="5_nucleotidase/apyrase"/>
</dbReference>
<evidence type="ECO:0000313" key="14">
    <source>
        <dbReference type="EMBL" id="MBO0477302.1"/>
    </source>
</evidence>
<dbReference type="Gene3D" id="3.60.21.10">
    <property type="match status" value="1"/>
</dbReference>
<dbReference type="InterPro" id="IPR029052">
    <property type="entry name" value="Metallo-depent_PP-like"/>
</dbReference>
<evidence type="ECO:0000313" key="15">
    <source>
        <dbReference type="Proteomes" id="UP000664857"/>
    </source>
</evidence>
<evidence type="ECO:0000259" key="12">
    <source>
        <dbReference type="Pfam" id="PF00149"/>
    </source>
</evidence>
<keyword evidence="8 11" id="KW-0547">Nucleotide-binding</keyword>
<dbReference type="InterPro" id="IPR006146">
    <property type="entry name" value="5'-Nucleotdase_CS"/>
</dbReference>
<evidence type="ECO:0000256" key="4">
    <source>
        <dbReference type="ARBA" id="ARBA00004196"/>
    </source>
</evidence>
<evidence type="ECO:0000256" key="10">
    <source>
        <dbReference type="ARBA" id="ARBA00023268"/>
    </source>
</evidence>
<dbReference type="EMBL" id="JAFLVX010000023">
    <property type="protein sequence ID" value="MBO0477302.1"/>
    <property type="molecule type" value="Genomic_DNA"/>
</dbReference>
<dbReference type="InterPro" id="IPR041827">
    <property type="entry name" value="CpdB_N"/>
</dbReference>
<evidence type="ECO:0000256" key="5">
    <source>
        <dbReference type="ARBA" id="ARBA00006654"/>
    </source>
</evidence>
<reference evidence="14 15" key="1">
    <citation type="submission" date="2021-03" db="EMBL/GenBank/DDBJ databases">
        <title>Enterococcal diversity collection.</title>
        <authorList>
            <person name="Gilmore M.S."/>
            <person name="Schwartzman J."/>
            <person name="Van Tyne D."/>
            <person name="Martin M."/>
            <person name="Earl A.M."/>
            <person name="Manson A.L."/>
            <person name="Straub T."/>
            <person name="Salamzade R."/>
            <person name="Saavedra J."/>
            <person name="Lebreton F."/>
            <person name="Prichula J."/>
            <person name="Schaufler K."/>
            <person name="Gaca A."/>
            <person name="Sgardioli B."/>
            <person name="Wagenaar J."/>
            <person name="Strong T."/>
        </authorList>
    </citation>
    <scope>NUCLEOTIDE SEQUENCE [LARGE SCALE GENOMIC DNA]</scope>
    <source>
        <strain evidence="14 15">DIV0080</strain>
    </source>
</reference>
<keyword evidence="10" id="KW-0511">Multifunctional enzyme</keyword>
<dbReference type="PANTHER" id="PTHR11575">
    <property type="entry name" value="5'-NUCLEOTIDASE-RELATED"/>
    <property type="match status" value="1"/>
</dbReference>
<evidence type="ECO:0000256" key="2">
    <source>
        <dbReference type="ARBA" id="ARBA00001730"/>
    </source>
</evidence>
<dbReference type="Proteomes" id="UP000664857">
    <property type="component" value="Unassembled WGS sequence"/>
</dbReference>
<protein>
    <submittedName>
        <fullName evidence="14">Bifunctional metallophosphatase/5'-nucleotidase</fullName>
    </submittedName>
</protein>
<keyword evidence="7" id="KW-0732">Signal</keyword>